<feature type="domain" description="Sulfatase N-terminal" evidence="3">
    <location>
        <begin position="446"/>
        <end position="715"/>
    </location>
</feature>
<dbReference type="Gene3D" id="3.40.720.10">
    <property type="entry name" value="Alkaline Phosphatase, subunit A"/>
    <property type="match status" value="1"/>
</dbReference>
<keyword evidence="5" id="KW-1185">Reference proteome</keyword>
<dbReference type="AlphaFoldDB" id="A0A167R099"/>
<organism evidence="4 5">
    <name type="scientific">Cordyceps fumosorosea (strain ARSEF 2679)</name>
    <name type="common">Isaria fumosorosea</name>
    <dbReference type="NCBI Taxonomy" id="1081104"/>
    <lineage>
        <taxon>Eukaryota</taxon>
        <taxon>Fungi</taxon>
        <taxon>Dikarya</taxon>
        <taxon>Ascomycota</taxon>
        <taxon>Pezizomycotina</taxon>
        <taxon>Sordariomycetes</taxon>
        <taxon>Hypocreomycetidae</taxon>
        <taxon>Hypocreales</taxon>
        <taxon>Cordycipitaceae</taxon>
        <taxon>Cordyceps</taxon>
    </lineage>
</organism>
<feature type="transmembrane region" description="Helical" evidence="2">
    <location>
        <begin position="47"/>
        <end position="66"/>
    </location>
</feature>
<name>A0A167R099_CORFA</name>
<dbReference type="Pfam" id="PF00884">
    <property type="entry name" value="Sulfatase"/>
    <property type="match status" value="1"/>
</dbReference>
<proteinExistence type="inferred from homology"/>
<sequence length="868" mass="97373">MSGTSRRTTGDRHSPMPTRALAAALFLSRAPLALLLAPLPKAANRRFAFSFVAVAVVAAKIVHVVARERALLRRDLVGWMLSFFLQDFVLLLALRFLTEWSHNGGGARRSVLLRVLARFVNSTVSLFSAVISVVSITFFLYARAEVRWRDVAFAGDSGSRGVLLSGLVTLLTVLGGITAIAGFFQNGIFMIGGAAIDAVKWPFQSLVRRYRAESGHAFSRVPSEALDDPFISTGEKRDDSLRESAVESRSWRLVWSGFIVLQVLFSLLRPNEGALIFMSWTTPLIPFVDFKESASILRDISPYNNVGINYEWDDLTALDKPIRFDWLPQDTVLKGFEDWYEEGRPHYNAKADPLKISNMDQELLPGLKESLSNMTIKHIVLVVLESTRKDVFPLKRDDLIWRRFEEAAPHNQLPGESVARLETLTPTANYLTGDYDDGFEHENTTRRGGLNFKDANTASTYTRKSMVGTMCGVWPLVADFNKEHAHHIYQPCLPQILEAFSRLDQDDPAENPWRSQYLQSVTLSYDHADESTEQFGFPRDNIVGARYLRSNAAKFGRVDLPDINYFGMEEAPLLDYVRDAFATARESGERVFMTHLTSTTHHPYAIPAEEAYVPLATGRWDDLSHYVNAVGYDDRWLGRILGVLDDEGVAGETLVVVTGDHGISLPENNTPASYHNPNAGCNHVPVVMSHPGLPPIDVDDAVSTMEILPTVLDLLRETGSLSRAASKAAGDLLANYEGQSLIRPLRNSAYRADGHDPDEEDLRGWQFVVMNPGRAMLGVRDRRRPTWRLVVPVIHDVEWRFTDLATDPTDTDSVQAFEFPAFLDKVQRQHGKEPARWAEEGAFIARWWVEENNKRYEYGPYAAEPTAT</sequence>
<feature type="transmembrane region" description="Helical" evidence="2">
    <location>
        <begin position="78"/>
        <end position="98"/>
    </location>
</feature>
<keyword evidence="2" id="KW-0812">Transmembrane</keyword>
<dbReference type="Proteomes" id="UP000076744">
    <property type="component" value="Unassembled WGS sequence"/>
</dbReference>
<evidence type="ECO:0000313" key="5">
    <source>
        <dbReference type="Proteomes" id="UP000076744"/>
    </source>
</evidence>
<dbReference type="PANTHER" id="PTHR42693:SF32">
    <property type="entry name" value="SULFATASE DOMAIN PROTEIN (AFU_ORTHOLOGUE AFUA_2G17610)"/>
    <property type="match status" value="1"/>
</dbReference>
<comment type="similarity">
    <text evidence="1">Belongs to the sulfatase family.</text>
</comment>
<dbReference type="EMBL" id="AZHB01000018">
    <property type="protein sequence ID" value="OAA58154.1"/>
    <property type="molecule type" value="Genomic_DNA"/>
</dbReference>
<dbReference type="InterPro" id="IPR000917">
    <property type="entry name" value="Sulfatase_N"/>
</dbReference>
<accession>A0A167R099</accession>
<evidence type="ECO:0000256" key="2">
    <source>
        <dbReference type="SAM" id="Phobius"/>
    </source>
</evidence>
<dbReference type="GO" id="GO:0004065">
    <property type="term" value="F:arylsulfatase activity"/>
    <property type="evidence" value="ECO:0007669"/>
    <property type="project" value="TreeGrafter"/>
</dbReference>
<feature type="transmembrane region" description="Helical" evidence="2">
    <location>
        <begin position="162"/>
        <end position="184"/>
    </location>
</feature>
<gene>
    <name evidence="4" type="ORF">ISF_06693</name>
</gene>
<protein>
    <submittedName>
        <fullName evidence="4">Sulfatase domain protein</fullName>
    </submittedName>
</protein>
<dbReference type="InterPro" id="IPR050738">
    <property type="entry name" value="Sulfatase"/>
</dbReference>
<dbReference type="STRING" id="1081104.A0A167R099"/>
<evidence type="ECO:0000313" key="4">
    <source>
        <dbReference type="EMBL" id="OAA58154.1"/>
    </source>
</evidence>
<reference evidence="4 5" key="1">
    <citation type="journal article" date="2016" name="Genome Biol. Evol.">
        <title>Divergent and convergent evolution of fungal pathogenicity.</title>
        <authorList>
            <person name="Shang Y."/>
            <person name="Xiao G."/>
            <person name="Zheng P."/>
            <person name="Cen K."/>
            <person name="Zhan S."/>
            <person name="Wang C."/>
        </authorList>
    </citation>
    <scope>NUCLEOTIDE SEQUENCE [LARGE SCALE GENOMIC DNA]</scope>
    <source>
        <strain evidence="4 5">ARSEF 2679</strain>
    </source>
</reference>
<dbReference type="RefSeq" id="XP_018702337.1">
    <property type="nucleotide sequence ID" value="XM_018850297.1"/>
</dbReference>
<dbReference type="OrthoDB" id="103349at2759"/>
<dbReference type="SUPFAM" id="SSF53649">
    <property type="entry name" value="Alkaline phosphatase-like"/>
    <property type="match status" value="1"/>
</dbReference>
<feature type="transmembrane region" description="Helical" evidence="2">
    <location>
        <begin position="20"/>
        <end position="40"/>
    </location>
</feature>
<keyword evidence="2" id="KW-0472">Membrane</keyword>
<dbReference type="GeneID" id="30022985"/>
<dbReference type="PANTHER" id="PTHR42693">
    <property type="entry name" value="ARYLSULFATASE FAMILY MEMBER"/>
    <property type="match status" value="1"/>
</dbReference>
<feature type="transmembrane region" description="Helical" evidence="2">
    <location>
        <begin position="119"/>
        <end position="142"/>
    </location>
</feature>
<comment type="caution">
    <text evidence="4">The sequence shown here is derived from an EMBL/GenBank/DDBJ whole genome shotgun (WGS) entry which is preliminary data.</text>
</comment>
<evidence type="ECO:0000256" key="1">
    <source>
        <dbReference type="ARBA" id="ARBA00008779"/>
    </source>
</evidence>
<keyword evidence="2" id="KW-1133">Transmembrane helix</keyword>
<dbReference type="InterPro" id="IPR017850">
    <property type="entry name" value="Alkaline_phosphatase_core_sf"/>
</dbReference>
<evidence type="ECO:0000259" key="3">
    <source>
        <dbReference type="Pfam" id="PF00884"/>
    </source>
</evidence>